<feature type="binding site" evidence="3">
    <location>
        <position position="138"/>
    </location>
    <ligand>
        <name>a divalent metal cation</name>
        <dbReference type="ChEBI" id="CHEBI:60240"/>
    </ligand>
</feature>
<evidence type="ECO:0000313" key="5">
    <source>
        <dbReference type="Proteomes" id="UP000027337"/>
    </source>
</evidence>
<proteinExistence type="inferred from homology"/>
<evidence type="ECO:0000256" key="1">
    <source>
        <dbReference type="ARBA" id="ARBA00008635"/>
    </source>
</evidence>
<dbReference type="STRING" id="83219.PM02_00235"/>
<dbReference type="InterPro" id="IPR007837">
    <property type="entry name" value="DinB"/>
</dbReference>
<dbReference type="AlphaFoldDB" id="A0A061SX43"/>
<keyword evidence="2 3" id="KW-0479">Metal-binding</keyword>
<dbReference type="Proteomes" id="UP000027337">
    <property type="component" value="Unassembled WGS sequence"/>
</dbReference>
<dbReference type="EMBL" id="JEMU01000001">
    <property type="protein sequence ID" value="KAJ04688.1"/>
    <property type="molecule type" value="Genomic_DNA"/>
</dbReference>
<accession>A0A061SX43</accession>
<dbReference type="PANTHER" id="PTHR37302:SF1">
    <property type="entry name" value="PROTEIN DINB"/>
    <property type="match status" value="1"/>
</dbReference>
<dbReference type="Pfam" id="PF05163">
    <property type="entry name" value="DinB"/>
    <property type="match status" value="1"/>
</dbReference>
<dbReference type="eggNOG" id="COG2318">
    <property type="taxonomic scope" value="Bacteria"/>
</dbReference>
<dbReference type="InterPro" id="IPR034660">
    <property type="entry name" value="DinB/YfiT-like"/>
</dbReference>
<dbReference type="SUPFAM" id="SSF109854">
    <property type="entry name" value="DinB/YfiT-like putative metalloenzymes"/>
    <property type="match status" value="1"/>
</dbReference>
<comment type="similarity">
    <text evidence="1">Belongs to the DinB family.</text>
</comment>
<feature type="binding site" evidence="3">
    <location>
        <position position="142"/>
    </location>
    <ligand>
        <name>a divalent metal cation</name>
        <dbReference type="ChEBI" id="CHEBI:60240"/>
    </ligand>
</feature>
<dbReference type="Gene3D" id="1.20.120.450">
    <property type="entry name" value="dinb family like domain"/>
    <property type="match status" value="1"/>
</dbReference>
<organism evidence="4 5">
    <name type="scientific">Sulfitobacter mediterraneus</name>
    <dbReference type="NCBI Taxonomy" id="83219"/>
    <lineage>
        <taxon>Bacteria</taxon>
        <taxon>Pseudomonadati</taxon>
        <taxon>Pseudomonadota</taxon>
        <taxon>Alphaproteobacteria</taxon>
        <taxon>Rhodobacterales</taxon>
        <taxon>Roseobacteraceae</taxon>
        <taxon>Sulfitobacter</taxon>
    </lineage>
</organism>
<protein>
    <submittedName>
        <fullName evidence="4">Damage-inducible protein DinB</fullName>
    </submittedName>
</protein>
<comment type="caution">
    <text evidence="4">The sequence shown here is derived from an EMBL/GenBank/DDBJ whole genome shotgun (WGS) entry which is preliminary data.</text>
</comment>
<dbReference type="GO" id="GO:0046872">
    <property type="term" value="F:metal ion binding"/>
    <property type="evidence" value="ECO:0007669"/>
    <property type="project" value="UniProtKB-KW"/>
</dbReference>
<name>A0A061SX43_9RHOB</name>
<reference evidence="4 5" key="1">
    <citation type="journal article" date="2014" name="Genome Announc.">
        <title>Draft Genome Sequences of Two Isolates of the Roseobacter Group, Sulfitobacter sp. Strains 3SOLIMAR09 and 1FIGIMAR09, from Harbors of Mallorca Island (Mediterranean Sea).</title>
        <authorList>
            <person name="Mas-Llado M."/>
            <person name="Pina-Villalonga J.M."/>
            <person name="Brunet-Galmes I."/>
            <person name="Nogales B."/>
            <person name="Bosch R."/>
        </authorList>
    </citation>
    <scope>NUCLEOTIDE SEQUENCE [LARGE SCALE GENOMIC DNA]</scope>
    <source>
        <strain evidence="4 5">1FIGIMAR09</strain>
    </source>
</reference>
<evidence type="ECO:0000256" key="3">
    <source>
        <dbReference type="PIRSR" id="PIRSR607837-1"/>
    </source>
</evidence>
<evidence type="ECO:0000313" key="4">
    <source>
        <dbReference type="EMBL" id="KAJ04688.1"/>
    </source>
</evidence>
<feature type="binding site" evidence="3">
    <location>
        <position position="50"/>
    </location>
    <ligand>
        <name>a divalent metal cation</name>
        <dbReference type="ChEBI" id="CHEBI:60240"/>
    </ligand>
</feature>
<dbReference type="PANTHER" id="PTHR37302">
    <property type="entry name" value="SLR1116 PROTEIN"/>
    <property type="match status" value="1"/>
</dbReference>
<sequence length="169" mass="19616">MITPDYVKVMARYNFWQNNQLYSILKLMDDAELERDRGAFFGSIKGTLNHLLWGDLLWLSRFAGGDYPKIESASQFVDLYQTISIWSSERFRCDNRIITWAESLKQIDLLGELTWKSITMDKEVKTPLSLCITHYFNHQTHHRGQVHAMLTAAGQKAPVSDLLFMPEDI</sequence>
<evidence type="ECO:0000256" key="2">
    <source>
        <dbReference type="ARBA" id="ARBA00022723"/>
    </source>
</evidence>
<gene>
    <name evidence="4" type="ORF">PM02_00235</name>
</gene>
<dbReference type="RefSeq" id="WP_037904196.1">
    <property type="nucleotide sequence ID" value="NZ_JEMU01000001.1"/>
</dbReference>
<keyword evidence="5" id="KW-1185">Reference proteome</keyword>